<evidence type="ECO:0000259" key="3">
    <source>
        <dbReference type="Pfam" id="PF12879"/>
    </source>
</evidence>
<dbReference type="GeneID" id="24269999"/>
<dbReference type="OrthoDB" id="375150at2759"/>
<feature type="domain" description="Schizont-infected cell agglutination C-terminal" evidence="3">
    <location>
        <begin position="369"/>
        <end position="469"/>
    </location>
</feature>
<evidence type="ECO:0000259" key="2">
    <source>
        <dbReference type="Pfam" id="PF12878"/>
    </source>
</evidence>
<evidence type="ECO:0008006" key="6">
    <source>
        <dbReference type="Google" id="ProtNLM"/>
    </source>
</evidence>
<dbReference type="AlphaFoldDB" id="A0A0D9QF87"/>
<evidence type="ECO:0000313" key="4">
    <source>
        <dbReference type="EMBL" id="KJP85654.1"/>
    </source>
</evidence>
<gene>
    <name evidence="4" type="ORF">AK88_04685</name>
</gene>
<feature type="domain" description="Schizont-infected cell agglutination extracellular beta" evidence="2">
    <location>
        <begin position="22"/>
        <end position="162"/>
    </location>
</feature>
<organism evidence="4 5">
    <name type="scientific">Plasmodium fragile</name>
    <dbReference type="NCBI Taxonomy" id="5857"/>
    <lineage>
        <taxon>Eukaryota</taxon>
        <taxon>Sar</taxon>
        <taxon>Alveolata</taxon>
        <taxon>Apicomplexa</taxon>
        <taxon>Aconoidasida</taxon>
        <taxon>Haemosporida</taxon>
        <taxon>Plasmodiidae</taxon>
        <taxon>Plasmodium</taxon>
        <taxon>Plasmodium (Plasmodium)</taxon>
    </lineage>
</organism>
<protein>
    <recommendedName>
        <fullName evidence="6">Schizont-infected cell agglutination C-terminal domain-containing protein</fullName>
    </recommendedName>
</protein>
<dbReference type="EMBL" id="KQ001716">
    <property type="protein sequence ID" value="KJP85654.1"/>
    <property type="molecule type" value="Genomic_DNA"/>
</dbReference>
<keyword evidence="5" id="KW-1185">Reference proteome</keyword>
<feature type="compositionally biased region" description="Polar residues" evidence="1">
    <location>
        <begin position="322"/>
        <end position="331"/>
    </location>
</feature>
<dbReference type="InterPro" id="IPR024288">
    <property type="entry name" value="SICA_C"/>
</dbReference>
<proteinExistence type="predicted"/>
<feature type="compositionally biased region" description="Gly residues" evidence="1">
    <location>
        <begin position="288"/>
        <end position="299"/>
    </location>
</feature>
<dbReference type="VEuPathDB" id="PlasmoDB:AK88_04685"/>
<evidence type="ECO:0000256" key="1">
    <source>
        <dbReference type="SAM" id="MobiDB-lite"/>
    </source>
</evidence>
<feature type="compositionally biased region" description="Low complexity" evidence="1">
    <location>
        <begin position="500"/>
        <end position="511"/>
    </location>
</feature>
<evidence type="ECO:0000313" key="5">
    <source>
        <dbReference type="Proteomes" id="UP000054561"/>
    </source>
</evidence>
<accession>A0A0D9QF87</accession>
<feature type="region of interest" description="Disordered" evidence="1">
    <location>
        <begin position="479"/>
        <end position="522"/>
    </location>
</feature>
<feature type="region of interest" description="Disordered" evidence="1">
    <location>
        <begin position="273"/>
        <end position="341"/>
    </location>
</feature>
<sequence>MSSHSPNYTTVEAFIAHVLATWARQKGRFTTEKFNAGLWEIIKGLLEEFVQHMEDKAARGLIDVLGANCDNVFWDHRDDSKAYLKDFTEQDRVTCRIMSAALTFMSTVRDAGQLGQTRNETDKDMRQILGCTVMHVFASILRSTTCAATSNGINYAWRTMKRVDAGFRDTAGAGALASARCEKGGWKGLTIGSGQIRTAVDAWLSHNTDLWTKLRQLHGNENCRRNKSNNDELATGAKVGQGAGVTGSAGIAKEIVTVVKDVFDKMKDDVIEKSKSSPALPGAAERGGAAGVSGTGGLELGIELPEGKSNVGGSYGPGTPQDPHTPQNTPTSPSPDVPDLTGDILTATTPVLFFLSAVTVALLGYSLWKYFAYLGQTRRRTYRTVRDVPSPPLDEEILQHLQRRVPPPDYGYKMIKDTHPASTSGTGRPPRVHKRTIIELDLEVLHECEATEWESVKDHYLQILVEEFARDLQQDAKGYSSFPDAPTTNQDLLGNNVSSTVDPPTDTAVTDPCPPHDPDPWSCMEAIELATDPSASDADDPDPWRCMETIQLPTHPCPPHDPDPWSCMDTIQLAKALGPPHDCDPWSCMDTIQLDAQKRRAHSNHREATSACTQWINWIDRHKHILRACTTQPWLLQLKSAWKQYLREHMAANEDNVHRELSEQRSIGCVEMKKDAWKKWVVKQHHDMAKYIENDWFRHLLENIDQETVPDKGAVPPVDKVMGTEDTLRVRDLPQPQPLHEDSYKQTQLIAKLWMLILAFVIEQCELESRLQEKELYVDELLDHL</sequence>
<dbReference type="Proteomes" id="UP000054561">
    <property type="component" value="Unassembled WGS sequence"/>
</dbReference>
<name>A0A0D9QF87_PLAFR</name>
<dbReference type="RefSeq" id="XP_012337716.1">
    <property type="nucleotide sequence ID" value="XM_012482293.1"/>
</dbReference>
<dbReference type="InterPro" id="IPR024285">
    <property type="entry name" value="SICA_extracell_b"/>
</dbReference>
<dbReference type="Pfam" id="PF12878">
    <property type="entry name" value="SICA_beta"/>
    <property type="match status" value="1"/>
</dbReference>
<dbReference type="Pfam" id="PF12879">
    <property type="entry name" value="SICA_C"/>
    <property type="match status" value="1"/>
</dbReference>
<feature type="compositionally biased region" description="Polar residues" evidence="1">
    <location>
        <begin position="486"/>
        <end position="499"/>
    </location>
</feature>
<reference evidence="4 5" key="1">
    <citation type="submission" date="2014-03" db="EMBL/GenBank/DDBJ databases">
        <title>The Genome Sequence of Plasmodium fragile nilgiri.</title>
        <authorList>
            <consortium name="The Broad Institute Genomics Platform"/>
            <consortium name="The Broad Institute Genome Sequencing Center for Infectious Disease"/>
            <person name="Neafsey D."/>
            <person name="Duraisingh M."/>
            <person name="Young S.K."/>
            <person name="Zeng Q."/>
            <person name="Gargeya S."/>
            <person name="Abouelleil A."/>
            <person name="Alvarado L."/>
            <person name="Chapman S.B."/>
            <person name="Gainer-Dewar J."/>
            <person name="Goldberg J."/>
            <person name="Griggs A."/>
            <person name="Gujja S."/>
            <person name="Hansen M."/>
            <person name="Howarth C."/>
            <person name="Imamovic A."/>
            <person name="Larimer J."/>
            <person name="Pearson M."/>
            <person name="Poon T.W."/>
            <person name="Priest M."/>
            <person name="Roberts A."/>
            <person name="Saif S."/>
            <person name="Shea T."/>
            <person name="Sykes S."/>
            <person name="Wortman J."/>
            <person name="Nusbaum C."/>
            <person name="Birren B."/>
        </authorList>
    </citation>
    <scope>NUCLEOTIDE SEQUENCE [LARGE SCALE GENOMIC DNA]</scope>
    <source>
        <strain evidence="5">nilgiri</strain>
    </source>
</reference>